<organism evidence="5 6">
    <name type="scientific">Candidatus Dojkabacteria bacterium</name>
    <dbReference type="NCBI Taxonomy" id="2099670"/>
    <lineage>
        <taxon>Bacteria</taxon>
        <taxon>Candidatus Dojkabacteria</taxon>
    </lineage>
</organism>
<dbReference type="Gene3D" id="2.60.40.3710">
    <property type="match status" value="1"/>
</dbReference>
<feature type="domain" description="SbsA Ig-like" evidence="3">
    <location>
        <begin position="445"/>
        <end position="538"/>
    </location>
</feature>
<dbReference type="Proteomes" id="UP000545876">
    <property type="component" value="Unassembled WGS sequence"/>
</dbReference>
<keyword evidence="2" id="KW-1133">Transmembrane helix</keyword>
<dbReference type="AlphaFoldDB" id="A0A847D226"/>
<comment type="caution">
    <text evidence="5">The sequence shown here is derived from an EMBL/GenBank/DDBJ whole genome shotgun (WGS) entry which is preliminary data.</text>
</comment>
<evidence type="ECO:0000256" key="1">
    <source>
        <dbReference type="ARBA" id="ARBA00022729"/>
    </source>
</evidence>
<dbReference type="Gene3D" id="3.90.70.10">
    <property type="entry name" value="Cysteine proteinases"/>
    <property type="match status" value="1"/>
</dbReference>
<evidence type="ECO:0000313" key="6">
    <source>
        <dbReference type="Proteomes" id="UP000545876"/>
    </source>
</evidence>
<feature type="transmembrane region" description="Helical" evidence="2">
    <location>
        <begin position="78"/>
        <end position="98"/>
    </location>
</feature>
<reference evidence="5 6" key="1">
    <citation type="journal article" date="2020" name="Biotechnol. Biofuels">
        <title>New insights from the biogas microbiome by comprehensive genome-resolved metagenomics of nearly 1600 species originating from multiple anaerobic digesters.</title>
        <authorList>
            <person name="Campanaro S."/>
            <person name="Treu L."/>
            <person name="Rodriguez-R L.M."/>
            <person name="Kovalovszki A."/>
            <person name="Ziels R.M."/>
            <person name="Maus I."/>
            <person name="Zhu X."/>
            <person name="Kougias P.G."/>
            <person name="Basile A."/>
            <person name="Luo G."/>
            <person name="Schluter A."/>
            <person name="Konstantinidis K.T."/>
            <person name="Angelidaki I."/>
        </authorList>
    </citation>
    <scope>NUCLEOTIDE SEQUENCE [LARGE SCALE GENOMIC DNA]</scope>
    <source>
        <strain evidence="5">AS06rmzACSIP_65</strain>
    </source>
</reference>
<name>A0A847D226_9BACT</name>
<evidence type="ECO:0000259" key="3">
    <source>
        <dbReference type="Pfam" id="PF13205"/>
    </source>
</evidence>
<keyword evidence="2" id="KW-0472">Membrane</keyword>
<evidence type="ECO:0000313" key="5">
    <source>
        <dbReference type="EMBL" id="NLD25510.1"/>
    </source>
</evidence>
<dbReference type="Pfam" id="PF13529">
    <property type="entry name" value="Peptidase_C39_2"/>
    <property type="match status" value="1"/>
</dbReference>
<feature type="domain" description="Peptidase C39-like" evidence="4">
    <location>
        <begin position="546"/>
        <end position="687"/>
    </location>
</feature>
<evidence type="ECO:0000256" key="2">
    <source>
        <dbReference type="SAM" id="Phobius"/>
    </source>
</evidence>
<feature type="non-terminal residue" evidence="5">
    <location>
        <position position="699"/>
    </location>
</feature>
<keyword evidence="2" id="KW-0812">Transmembrane</keyword>
<feature type="transmembrane region" description="Helical" evidence="2">
    <location>
        <begin position="49"/>
        <end position="72"/>
    </location>
</feature>
<evidence type="ECO:0008006" key="7">
    <source>
        <dbReference type="Google" id="ProtNLM"/>
    </source>
</evidence>
<dbReference type="InterPro" id="IPR039564">
    <property type="entry name" value="Peptidase_C39-like"/>
</dbReference>
<protein>
    <recommendedName>
        <fullName evidence="7">Peptidase C39-like domain-containing protein</fullName>
    </recommendedName>
</protein>
<proteinExistence type="predicted"/>
<sequence length="699" mass="77624">MDIEKIAGSLNGYLSIYGIRFLVIFSTLFFISALFIIKKFLSKYSSLKPILLIVIFLVIIILGGLPFIYYKMPLEKSNIISVLLTLLPLLFLFFAFIFNRLSVNSISKGKKIFSISSFISISLTVCALVFVLFVSLFARPYVSLAGLQEDTVIEEDSSFKMRLTVPVMKDSLNVVISPQQEIEIKYDFVANSNHWIDGFEVVPTENCPADSKIVVYVVGLSSMFPGSKVHEQSLEFLAPTLPNISSTNFDGITEEVNVEKDLEIQLDKSNVISAKWSIEIEPPVENDVEINGDKINVNFKSLAQGTLYSVKIFRANRIYNAKTKKEVSIQNQKLIKEFSFKTISPPGIKSFNWDNISLPNSTPLVVELSDYVNLETFTNLYKIEPSIPHSISIGTNGSSFILSPKGGFAKDTRYTLSFLKGLKTRSGGFFEQDVPVSFRTAGLVKVITFSPRNGIYGVKRDTNRISVVFDQPVDKASAETRFRMEPNISGTFSWNGNTMIYTLSNSLDFYTKYTLSILPGVVSVYGIDSNQTFSSSFTSEEQIVILNVPQYYQPRGFDCNLYSAKMALAYRGVSVSIEGAKASIGIGEDPNSSWVNEYGTHWGPLSAFVGSYRPVSVRSGWNAAGLAEEIVKGNPSILYVYNGSSQPIGAFELPGGFTGYKGMHSEVVVGFTGRPDNPTSILTNDSWRGRRKYTIGSLY</sequence>
<keyword evidence="1" id="KW-0732">Signal</keyword>
<gene>
    <name evidence="5" type="ORF">GX656_02620</name>
</gene>
<dbReference type="InterPro" id="IPR032812">
    <property type="entry name" value="SbsA_Ig"/>
</dbReference>
<accession>A0A847D226</accession>
<evidence type="ECO:0000259" key="4">
    <source>
        <dbReference type="Pfam" id="PF13529"/>
    </source>
</evidence>
<dbReference type="Pfam" id="PF13205">
    <property type="entry name" value="Big_5"/>
    <property type="match status" value="1"/>
</dbReference>
<feature type="transmembrane region" description="Helical" evidence="2">
    <location>
        <begin position="118"/>
        <end position="138"/>
    </location>
</feature>
<feature type="transmembrane region" description="Helical" evidence="2">
    <location>
        <begin position="12"/>
        <end position="37"/>
    </location>
</feature>
<dbReference type="EMBL" id="JAAZBX010000009">
    <property type="protein sequence ID" value="NLD25510.1"/>
    <property type="molecule type" value="Genomic_DNA"/>
</dbReference>